<evidence type="ECO:0000313" key="1">
    <source>
        <dbReference type="EMBL" id="EAA15274.1"/>
    </source>
</evidence>
<keyword evidence="2" id="KW-1185">Reference proteome</keyword>
<dbReference type="Proteomes" id="UP000008553">
    <property type="component" value="Unassembled WGS sequence"/>
</dbReference>
<name>Q7RIS2_PLAYO</name>
<proteinExistence type="predicted"/>
<dbReference type="AlphaFoldDB" id="Q7RIS2"/>
<dbReference type="PaxDb" id="73239-Q7RIS2"/>
<organism evidence="1 2">
    <name type="scientific">Plasmodium yoelii yoelii</name>
    <dbReference type="NCBI Taxonomy" id="73239"/>
    <lineage>
        <taxon>Eukaryota</taxon>
        <taxon>Sar</taxon>
        <taxon>Alveolata</taxon>
        <taxon>Apicomplexa</taxon>
        <taxon>Aconoidasida</taxon>
        <taxon>Haemosporida</taxon>
        <taxon>Plasmodiidae</taxon>
        <taxon>Plasmodium</taxon>
        <taxon>Plasmodium (Vinckeia)</taxon>
    </lineage>
</organism>
<gene>
    <name evidence="1" type="ORF">PY03545</name>
</gene>
<evidence type="ECO:0000313" key="2">
    <source>
        <dbReference type="Proteomes" id="UP000008553"/>
    </source>
</evidence>
<sequence>MNAGRLGIFIYRPPLFHIYNMHPLYIYIHVYISTYIYETQFK</sequence>
<dbReference type="EMBL" id="AABL01001028">
    <property type="protein sequence ID" value="EAA15274.1"/>
    <property type="molecule type" value="Genomic_DNA"/>
</dbReference>
<comment type="caution">
    <text evidence="1">The sequence shown here is derived from an EMBL/GenBank/DDBJ whole genome shotgun (WGS) entry which is preliminary data.</text>
</comment>
<accession>Q7RIS2</accession>
<dbReference type="InParanoid" id="Q7RIS2"/>
<reference evidence="1 2" key="1">
    <citation type="journal article" date="2002" name="Nature">
        <title>Genome sequence and comparative analysis of the model rodent malaria parasite Plasmodium yoelii yoelii.</title>
        <authorList>
            <person name="Carlton J.M."/>
            <person name="Angiuoli S.V."/>
            <person name="Suh B.B."/>
            <person name="Kooij T.W."/>
            <person name="Pertea M."/>
            <person name="Silva J.C."/>
            <person name="Ermolaeva M.D."/>
            <person name="Allen J.E."/>
            <person name="Selengut J.D."/>
            <person name="Koo H.L."/>
            <person name="Peterson J.D."/>
            <person name="Pop M."/>
            <person name="Kosack D.S."/>
            <person name="Shumway M.F."/>
            <person name="Bidwell S.L."/>
            <person name="Shallom S.J."/>
            <person name="van Aken S.E."/>
            <person name="Riedmuller S.B."/>
            <person name="Feldblyum T.V."/>
            <person name="Cho J.K."/>
            <person name="Quackenbush J."/>
            <person name="Sedegah M."/>
            <person name="Shoaibi A."/>
            <person name="Cummings L.M."/>
            <person name="Florens L."/>
            <person name="Yates J.R."/>
            <person name="Raine J.D."/>
            <person name="Sinden R.E."/>
            <person name="Harris M.A."/>
            <person name="Cunningham D.A."/>
            <person name="Preiser P.R."/>
            <person name="Bergman L.W."/>
            <person name="Vaidya A.B."/>
            <person name="van Lin L.H."/>
            <person name="Janse C.J."/>
            <person name="Waters A.P."/>
            <person name="Smith H.O."/>
            <person name="White O.R."/>
            <person name="Salzberg S.L."/>
            <person name="Venter J.C."/>
            <person name="Fraser C.M."/>
            <person name="Hoffman S.L."/>
            <person name="Gardner M.J."/>
            <person name="Carucci D.J."/>
        </authorList>
    </citation>
    <scope>NUCLEOTIDE SEQUENCE [LARGE SCALE GENOMIC DNA]</scope>
    <source>
        <strain evidence="1 2">17XNL</strain>
    </source>
</reference>
<protein>
    <submittedName>
        <fullName evidence="1">Uncharacterized protein</fullName>
    </submittedName>
</protein>